<evidence type="ECO:0000259" key="2">
    <source>
        <dbReference type="PROSITE" id="PS50887"/>
    </source>
</evidence>
<evidence type="ECO:0000313" key="3">
    <source>
        <dbReference type="EMBL" id="MCD5316979.1"/>
    </source>
</evidence>
<comment type="caution">
    <text evidence="3">The sequence shown here is derived from an EMBL/GenBank/DDBJ whole genome shotgun (WGS) entry which is preliminary data.</text>
</comment>
<dbReference type="GO" id="GO:0052621">
    <property type="term" value="F:diguanylate cyclase activity"/>
    <property type="evidence" value="ECO:0007669"/>
    <property type="project" value="TreeGrafter"/>
</dbReference>
<dbReference type="InterPro" id="IPR029787">
    <property type="entry name" value="Nucleotide_cyclase"/>
</dbReference>
<dbReference type="PROSITE" id="PS50887">
    <property type="entry name" value="GGDEF"/>
    <property type="match status" value="1"/>
</dbReference>
<dbReference type="InterPro" id="IPR000160">
    <property type="entry name" value="GGDEF_dom"/>
</dbReference>
<evidence type="ECO:0000256" key="1">
    <source>
        <dbReference type="SAM" id="MobiDB-lite"/>
    </source>
</evidence>
<reference evidence="3" key="1">
    <citation type="submission" date="2021-11" db="EMBL/GenBank/DDBJ databases">
        <title>Streptomyces corallinus and Kineosporia corallina sp. nov., two new coral-derived marine actinobacteria.</title>
        <authorList>
            <person name="Buangrab K."/>
            <person name="Sutthacheep M."/>
            <person name="Yeemin T."/>
            <person name="Harunari E."/>
            <person name="Igarashi Y."/>
            <person name="Sripreechasak P."/>
            <person name="Kanchanasin P."/>
            <person name="Tanasupawat S."/>
            <person name="Phongsopitanun W."/>
        </authorList>
    </citation>
    <scope>NUCLEOTIDE SEQUENCE</scope>
    <source>
        <strain evidence="3">JCM 31032</strain>
    </source>
</reference>
<dbReference type="SMART" id="SM00267">
    <property type="entry name" value="GGDEF"/>
    <property type="match status" value="1"/>
</dbReference>
<evidence type="ECO:0000313" key="4">
    <source>
        <dbReference type="Proteomes" id="UP001138997"/>
    </source>
</evidence>
<dbReference type="AlphaFoldDB" id="A0A9X1NNG2"/>
<name>A0A9X1NNG2_9ACTN</name>
<dbReference type="Pfam" id="PF00990">
    <property type="entry name" value="GGDEF"/>
    <property type="match status" value="1"/>
</dbReference>
<protein>
    <submittedName>
        <fullName evidence="3">GGDEF domain-containing protein</fullName>
    </submittedName>
</protein>
<sequence>MTGTLLVVVVLWHIVVFLRWRRQLQAARHEARRDALTGLGNRRALMEALQESGAAIAMLGIMDLDGFKPVNDRYGHHAGDQVLRTIAQRLQAVSAGHRISAYRMGGDEFAVIWWDATDRPTEEAHDLLDDVVGPTIQVDKHLLKIEASIGLALNTDAGSTENLTRTADAALYICKRSQPSTTSRADDPREPNGGRRPAATAGRQTRVRVGVVGHERRQGPRRFLGDQSRPGSGNCRG</sequence>
<feature type="region of interest" description="Disordered" evidence="1">
    <location>
        <begin position="175"/>
        <end position="237"/>
    </location>
</feature>
<dbReference type="InterPro" id="IPR050469">
    <property type="entry name" value="Diguanylate_Cyclase"/>
</dbReference>
<dbReference type="GO" id="GO:0005886">
    <property type="term" value="C:plasma membrane"/>
    <property type="evidence" value="ECO:0007669"/>
    <property type="project" value="TreeGrafter"/>
</dbReference>
<feature type="domain" description="GGDEF" evidence="2">
    <location>
        <begin position="55"/>
        <end position="187"/>
    </location>
</feature>
<dbReference type="PANTHER" id="PTHR45138">
    <property type="entry name" value="REGULATORY COMPONENTS OF SENSORY TRANSDUCTION SYSTEM"/>
    <property type="match status" value="1"/>
</dbReference>
<dbReference type="GO" id="GO:1902201">
    <property type="term" value="P:negative regulation of bacterial-type flagellum-dependent cell motility"/>
    <property type="evidence" value="ECO:0007669"/>
    <property type="project" value="TreeGrafter"/>
</dbReference>
<dbReference type="CDD" id="cd01949">
    <property type="entry name" value="GGDEF"/>
    <property type="match status" value="1"/>
</dbReference>
<gene>
    <name evidence="3" type="ORF">LR394_39400</name>
</gene>
<dbReference type="GO" id="GO:0043709">
    <property type="term" value="P:cell adhesion involved in single-species biofilm formation"/>
    <property type="evidence" value="ECO:0007669"/>
    <property type="project" value="TreeGrafter"/>
</dbReference>
<dbReference type="Gene3D" id="3.30.70.270">
    <property type="match status" value="1"/>
</dbReference>
<dbReference type="Proteomes" id="UP001138997">
    <property type="component" value="Unassembled WGS sequence"/>
</dbReference>
<dbReference type="SUPFAM" id="SSF55073">
    <property type="entry name" value="Nucleotide cyclase"/>
    <property type="match status" value="1"/>
</dbReference>
<keyword evidence="4" id="KW-1185">Reference proteome</keyword>
<dbReference type="NCBIfam" id="TIGR00254">
    <property type="entry name" value="GGDEF"/>
    <property type="match status" value="1"/>
</dbReference>
<proteinExistence type="predicted"/>
<dbReference type="EMBL" id="JAJOMB010000038">
    <property type="protein sequence ID" value="MCD5316979.1"/>
    <property type="molecule type" value="Genomic_DNA"/>
</dbReference>
<dbReference type="RefSeq" id="WP_231449831.1">
    <property type="nucleotide sequence ID" value="NZ_JAJOMB010000038.1"/>
</dbReference>
<dbReference type="InterPro" id="IPR043128">
    <property type="entry name" value="Rev_trsase/Diguanyl_cyclase"/>
</dbReference>
<organism evidence="3 4">
    <name type="scientific">Kineosporia babensis</name>
    <dbReference type="NCBI Taxonomy" id="499548"/>
    <lineage>
        <taxon>Bacteria</taxon>
        <taxon>Bacillati</taxon>
        <taxon>Actinomycetota</taxon>
        <taxon>Actinomycetes</taxon>
        <taxon>Kineosporiales</taxon>
        <taxon>Kineosporiaceae</taxon>
        <taxon>Kineosporia</taxon>
    </lineage>
</organism>
<accession>A0A9X1NNG2</accession>
<dbReference type="PANTHER" id="PTHR45138:SF24">
    <property type="entry name" value="DIGUANYLATE CYCLASE DGCC-RELATED"/>
    <property type="match status" value="1"/>
</dbReference>
<feature type="compositionally biased region" description="Basic and acidic residues" evidence="1">
    <location>
        <begin position="184"/>
        <end position="193"/>
    </location>
</feature>